<feature type="DNA-binding region" description="OmpR/PhoB-type" evidence="6">
    <location>
        <begin position="135"/>
        <end position="236"/>
    </location>
</feature>
<keyword evidence="2" id="KW-0902">Two-component regulatory system</keyword>
<dbReference type="AlphaFoldDB" id="A0A9D2DRE5"/>
<keyword evidence="1" id="KW-0597">Phosphoprotein</keyword>
<evidence type="ECO:0000256" key="4">
    <source>
        <dbReference type="ARBA" id="ARBA00023125"/>
    </source>
</evidence>
<evidence type="ECO:0000256" key="1">
    <source>
        <dbReference type="ARBA" id="ARBA00022553"/>
    </source>
</evidence>
<protein>
    <submittedName>
        <fullName evidence="8">Response regulator transcription factor</fullName>
    </submittedName>
</protein>
<reference evidence="8" key="1">
    <citation type="journal article" date="2021" name="PeerJ">
        <title>Extensive microbial diversity within the chicken gut microbiome revealed by metagenomics and culture.</title>
        <authorList>
            <person name="Gilroy R."/>
            <person name="Ravi A."/>
            <person name="Getino M."/>
            <person name="Pursley I."/>
            <person name="Horton D.L."/>
            <person name="Alikhan N.F."/>
            <person name="Baker D."/>
            <person name="Gharbi K."/>
            <person name="Hall N."/>
            <person name="Watson M."/>
            <person name="Adriaenssens E.M."/>
            <person name="Foster-Nyarko E."/>
            <person name="Jarju S."/>
            <person name="Secka A."/>
            <person name="Antonio M."/>
            <person name="Oren A."/>
            <person name="Chaudhuri R.R."/>
            <person name="La Ragione R."/>
            <person name="Hildebrand F."/>
            <person name="Pallen M.J."/>
        </authorList>
    </citation>
    <scope>NUCLEOTIDE SEQUENCE</scope>
    <source>
        <strain evidence="8">14324</strain>
    </source>
</reference>
<dbReference type="CDD" id="cd00383">
    <property type="entry name" value="trans_reg_C"/>
    <property type="match status" value="1"/>
</dbReference>
<dbReference type="GO" id="GO:0000976">
    <property type="term" value="F:transcription cis-regulatory region binding"/>
    <property type="evidence" value="ECO:0007669"/>
    <property type="project" value="TreeGrafter"/>
</dbReference>
<dbReference type="PANTHER" id="PTHR48111">
    <property type="entry name" value="REGULATOR OF RPOS"/>
    <property type="match status" value="1"/>
</dbReference>
<dbReference type="InterPro" id="IPR036388">
    <property type="entry name" value="WH-like_DNA-bd_sf"/>
</dbReference>
<dbReference type="GO" id="GO:0005829">
    <property type="term" value="C:cytosol"/>
    <property type="evidence" value="ECO:0007669"/>
    <property type="project" value="TreeGrafter"/>
</dbReference>
<evidence type="ECO:0000259" key="7">
    <source>
        <dbReference type="PROSITE" id="PS51755"/>
    </source>
</evidence>
<keyword evidence="5" id="KW-0804">Transcription</keyword>
<dbReference type="Gene3D" id="1.10.10.10">
    <property type="entry name" value="Winged helix-like DNA-binding domain superfamily/Winged helix DNA-binding domain"/>
    <property type="match status" value="1"/>
</dbReference>
<dbReference type="GO" id="GO:0000156">
    <property type="term" value="F:phosphorelay response regulator activity"/>
    <property type="evidence" value="ECO:0007669"/>
    <property type="project" value="TreeGrafter"/>
</dbReference>
<keyword evidence="4 6" id="KW-0238">DNA-binding</keyword>
<evidence type="ECO:0000256" key="2">
    <source>
        <dbReference type="ARBA" id="ARBA00023012"/>
    </source>
</evidence>
<evidence type="ECO:0000256" key="6">
    <source>
        <dbReference type="PROSITE-ProRule" id="PRU01091"/>
    </source>
</evidence>
<evidence type="ECO:0000256" key="5">
    <source>
        <dbReference type="ARBA" id="ARBA00023163"/>
    </source>
</evidence>
<evidence type="ECO:0000313" key="9">
    <source>
        <dbReference type="Proteomes" id="UP000824041"/>
    </source>
</evidence>
<proteinExistence type="predicted"/>
<dbReference type="PROSITE" id="PS51755">
    <property type="entry name" value="OMPR_PHOB"/>
    <property type="match status" value="1"/>
</dbReference>
<feature type="domain" description="OmpR/PhoB-type" evidence="7">
    <location>
        <begin position="135"/>
        <end position="236"/>
    </location>
</feature>
<dbReference type="InterPro" id="IPR001867">
    <property type="entry name" value="OmpR/PhoB-type_DNA-bd"/>
</dbReference>
<name>A0A9D2DRE5_9FIRM</name>
<dbReference type="InterPro" id="IPR016032">
    <property type="entry name" value="Sig_transdc_resp-reg_C-effctor"/>
</dbReference>
<evidence type="ECO:0000256" key="3">
    <source>
        <dbReference type="ARBA" id="ARBA00023015"/>
    </source>
</evidence>
<reference evidence="8" key="2">
    <citation type="submission" date="2021-04" db="EMBL/GenBank/DDBJ databases">
        <authorList>
            <person name="Gilroy R."/>
        </authorList>
    </citation>
    <scope>NUCLEOTIDE SEQUENCE</scope>
    <source>
        <strain evidence="8">14324</strain>
    </source>
</reference>
<organism evidence="8 9">
    <name type="scientific">Candidatus Blautia faecigallinarum</name>
    <dbReference type="NCBI Taxonomy" id="2838488"/>
    <lineage>
        <taxon>Bacteria</taxon>
        <taxon>Bacillati</taxon>
        <taxon>Bacillota</taxon>
        <taxon>Clostridia</taxon>
        <taxon>Lachnospirales</taxon>
        <taxon>Lachnospiraceae</taxon>
        <taxon>Blautia</taxon>
    </lineage>
</organism>
<sequence length="237" mass="27431">MNGNKNIIILSEKIGLYHVLTKCFAPKYRICRYGHDEWGRKSRELPVLQKDTILFVIETENETLDTLHQIKKIRLGAFAGLILVVSDAEDRERQIREKVSFIHAGADEYLAYPQTQEEILVSIEALVRRCEKKGFFSVKVGGSSISIIPQKREVLLEGKTIAFTKLEFKILKYLILHLNQVVPHKELYEAVWGKEYLKDDENIMAHIHRIRKKMGDDLGKPKYIQNIYGIGYLMEGE</sequence>
<dbReference type="GO" id="GO:0032993">
    <property type="term" value="C:protein-DNA complex"/>
    <property type="evidence" value="ECO:0007669"/>
    <property type="project" value="TreeGrafter"/>
</dbReference>
<dbReference type="GO" id="GO:0006355">
    <property type="term" value="P:regulation of DNA-templated transcription"/>
    <property type="evidence" value="ECO:0007669"/>
    <property type="project" value="InterPro"/>
</dbReference>
<dbReference type="PANTHER" id="PTHR48111:SF1">
    <property type="entry name" value="TWO-COMPONENT RESPONSE REGULATOR ORR33"/>
    <property type="match status" value="1"/>
</dbReference>
<dbReference type="Proteomes" id="UP000824041">
    <property type="component" value="Unassembled WGS sequence"/>
</dbReference>
<gene>
    <name evidence="8" type="ORF">IAA21_02700</name>
</gene>
<dbReference type="SMART" id="SM00862">
    <property type="entry name" value="Trans_reg_C"/>
    <property type="match status" value="1"/>
</dbReference>
<accession>A0A9D2DRE5</accession>
<dbReference type="EMBL" id="DXBU01000033">
    <property type="protein sequence ID" value="HIZ21695.1"/>
    <property type="molecule type" value="Genomic_DNA"/>
</dbReference>
<evidence type="ECO:0000313" key="8">
    <source>
        <dbReference type="EMBL" id="HIZ21695.1"/>
    </source>
</evidence>
<dbReference type="InterPro" id="IPR039420">
    <property type="entry name" value="WalR-like"/>
</dbReference>
<keyword evidence="3" id="KW-0805">Transcription regulation</keyword>
<dbReference type="SUPFAM" id="SSF46894">
    <property type="entry name" value="C-terminal effector domain of the bipartite response regulators"/>
    <property type="match status" value="1"/>
</dbReference>
<comment type="caution">
    <text evidence="8">The sequence shown here is derived from an EMBL/GenBank/DDBJ whole genome shotgun (WGS) entry which is preliminary data.</text>
</comment>
<dbReference type="Pfam" id="PF00486">
    <property type="entry name" value="Trans_reg_C"/>
    <property type="match status" value="1"/>
</dbReference>